<sequence length="147" mass="16649">MSKNSEPRVLAEARLGSLDKSMDAMEVEMGRLIRAQGEGPRHGRWLGATSERFCRQVLDALDWFPEVLPEPLDAADVRKIIEAELQSIERLRLRRDRLHRLAEHADEVLAATGGNLMETAMEVYMLLAKANRARGITALSRWDDLMP</sequence>
<dbReference type="RefSeq" id="WP_237053034.1">
    <property type="nucleotide sequence ID" value="NZ_JAKJPO010000001.1"/>
</dbReference>
<keyword evidence="2" id="KW-1185">Reference proteome</keyword>
<organism evidence="1 2">
    <name type="scientific">Marilutibacter chinensis</name>
    <dbReference type="NCBI Taxonomy" id="2912247"/>
    <lineage>
        <taxon>Bacteria</taxon>
        <taxon>Pseudomonadati</taxon>
        <taxon>Pseudomonadota</taxon>
        <taxon>Gammaproteobacteria</taxon>
        <taxon>Lysobacterales</taxon>
        <taxon>Lysobacteraceae</taxon>
        <taxon>Marilutibacter</taxon>
    </lineage>
</organism>
<protein>
    <submittedName>
        <fullName evidence="1">Uncharacterized protein</fullName>
    </submittedName>
</protein>
<reference evidence="1 2" key="3">
    <citation type="submission" date="2022-01" db="EMBL/GenBank/DDBJ databases">
        <authorList>
            <person name="Zhou L.Y."/>
        </authorList>
    </citation>
    <scope>NUCLEOTIDE SEQUENCE [LARGE SCALE GENOMIC DNA]</scope>
    <source>
        <strain evidence="1 2">TLK-CK17</strain>
    </source>
</reference>
<reference evidence="2" key="1">
    <citation type="submission" date="2022-01" db="EMBL/GenBank/DDBJ databases">
        <title>Lysobacter chinensis sp. nov., a bacterium isolated from cow dung compost.</title>
        <authorList>
            <person name="Zhou L.Y."/>
        </authorList>
    </citation>
    <scope>NUCLEOTIDE SEQUENCE [LARGE SCALE GENOMIC DNA]</scope>
    <source>
        <strain evidence="2">TLK-CK17</strain>
    </source>
</reference>
<comment type="caution">
    <text evidence="1">The sequence shown here is derived from an EMBL/GenBank/DDBJ whole genome shotgun (WGS) entry which is preliminary data.</text>
</comment>
<dbReference type="EMBL" id="JAKJPO010000001">
    <property type="protein sequence ID" value="MCF7220681.1"/>
    <property type="molecule type" value="Genomic_DNA"/>
</dbReference>
<dbReference type="Proteomes" id="UP001430796">
    <property type="component" value="Unassembled WGS sequence"/>
</dbReference>
<evidence type="ECO:0000313" key="2">
    <source>
        <dbReference type="Proteomes" id="UP001430796"/>
    </source>
</evidence>
<accession>A0ABS9HNX0</accession>
<gene>
    <name evidence="1" type="ORF">L3V18_02595</name>
</gene>
<reference evidence="1 2" key="2">
    <citation type="submission" date="2022-01" db="EMBL/GenBank/DDBJ databases">
        <title>Lysobacter chinensis sp. nov., a bacterium isolated from cow dung compost.</title>
        <authorList>
            <person name="Liu Y."/>
        </authorList>
    </citation>
    <scope>NUCLEOTIDE SEQUENCE [LARGE SCALE GENOMIC DNA]</scope>
    <source>
        <strain evidence="1 2">TLK-CK17</strain>
    </source>
</reference>
<name>A0ABS9HNX0_9GAMM</name>
<proteinExistence type="predicted"/>
<evidence type="ECO:0000313" key="1">
    <source>
        <dbReference type="EMBL" id="MCF7220681.1"/>
    </source>
</evidence>